<dbReference type="Proteomes" id="UP000231553">
    <property type="component" value="Unassembled WGS sequence"/>
</dbReference>
<dbReference type="EMBL" id="PGTB01000060">
    <property type="protein sequence ID" value="PJE36038.1"/>
    <property type="molecule type" value="Genomic_DNA"/>
</dbReference>
<name>A0A2M8IZV2_9RHOB</name>
<organism evidence="1 2">
    <name type="scientific">Pseudooceanicola lipolyticus</name>
    <dbReference type="NCBI Taxonomy" id="2029104"/>
    <lineage>
        <taxon>Bacteria</taxon>
        <taxon>Pseudomonadati</taxon>
        <taxon>Pseudomonadota</taxon>
        <taxon>Alphaproteobacteria</taxon>
        <taxon>Rhodobacterales</taxon>
        <taxon>Paracoccaceae</taxon>
        <taxon>Pseudooceanicola</taxon>
    </lineage>
</organism>
<dbReference type="AlphaFoldDB" id="A0A2M8IZV2"/>
<protein>
    <submittedName>
        <fullName evidence="1">Uncharacterized protein</fullName>
    </submittedName>
</protein>
<dbReference type="RefSeq" id="WP_172721007.1">
    <property type="nucleotide sequence ID" value="NZ_PGTB01000060.1"/>
</dbReference>
<reference evidence="1 2" key="1">
    <citation type="journal article" date="2018" name="Int. J. Syst. Evol. Microbiol.">
        <title>Pseudooceanicola lipolyticus sp. nov., a marine alphaproteobacterium, reclassification of Oceanicola flagellatus as Pseudooceanicola flagellatus comb. nov. and emended description of the genus Pseudooceanicola.</title>
        <authorList>
            <person name="Huang M.-M."/>
            <person name="Guo L.-L."/>
            <person name="Wu Y.-H."/>
            <person name="Lai Q.-L."/>
            <person name="Shao Z.-Z."/>
            <person name="Wang C.-S."/>
            <person name="Wu M."/>
            <person name="Xu X.-W."/>
        </authorList>
    </citation>
    <scope>NUCLEOTIDE SEQUENCE [LARGE SCALE GENOMIC DNA]</scope>
    <source>
        <strain evidence="1 2">157</strain>
    </source>
</reference>
<comment type="caution">
    <text evidence="1">The sequence shown here is derived from an EMBL/GenBank/DDBJ whole genome shotgun (WGS) entry which is preliminary data.</text>
</comment>
<evidence type="ECO:0000313" key="2">
    <source>
        <dbReference type="Proteomes" id="UP000231553"/>
    </source>
</evidence>
<evidence type="ECO:0000313" key="1">
    <source>
        <dbReference type="EMBL" id="PJE36038.1"/>
    </source>
</evidence>
<sequence length="68" mass="6955">IAPLRAFAGRAPEGATQVGGRAPLCSLLPLPDGRLVLSVSGAGRGMVAVLAEDRRGALLDIWHSLIAP</sequence>
<proteinExistence type="predicted"/>
<feature type="non-terminal residue" evidence="1">
    <location>
        <position position="1"/>
    </location>
</feature>
<accession>A0A2M8IZV2</accession>
<keyword evidence="2" id="KW-1185">Reference proteome</keyword>
<gene>
    <name evidence="1" type="ORF">CVM52_14185</name>
</gene>